<name>X0VR35_9ZZZZ</name>
<evidence type="ECO:0000313" key="1">
    <source>
        <dbReference type="EMBL" id="GAG20874.1"/>
    </source>
</evidence>
<dbReference type="EMBL" id="BARS01039607">
    <property type="protein sequence ID" value="GAG20874.1"/>
    <property type="molecule type" value="Genomic_DNA"/>
</dbReference>
<dbReference type="AlphaFoldDB" id="X0VR35"/>
<reference evidence="1" key="1">
    <citation type="journal article" date="2014" name="Front. Microbiol.">
        <title>High frequency of phylogenetically diverse reductive dehalogenase-homologous genes in deep subseafloor sedimentary metagenomes.</title>
        <authorList>
            <person name="Kawai M."/>
            <person name="Futagami T."/>
            <person name="Toyoda A."/>
            <person name="Takaki Y."/>
            <person name="Nishi S."/>
            <person name="Hori S."/>
            <person name="Arai W."/>
            <person name="Tsubouchi T."/>
            <person name="Morono Y."/>
            <person name="Uchiyama I."/>
            <person name="Ito T."/>
            <person name="Fujiyama A."/>
            <person name="Inagaki F."/>
            <person name="Takami H."/>
        </authorList>
    </citation>
    <scope>NUCLEOTIDE SEQUENCE</scope>
    <source>
        <strain evidence="1">Expedition CK06-06</strain>
    </source>
</reference>
<sequence length="90" mass="10303">MKKVCYWCHKDLGEKEGEDGDGVFYSVCDACSDRLRLEERLPELVRAVVALRKQRSRKQYRPVSAVADTIGKLIQQTNEMPGYAGNYAQY</sequence>
<accession>X0VR35</accession>
<protein>
    <submittedName>
        <fullName evidence="1">Uncharacterized protein</fullName>
    </submittedName>
</protein>
<organism evidence="1">
    <name type="scientific">marine sediment metagenome</name>
    <dbReference type="NCBI Taxonomy" id="412755"/>
    <lineage>
        <taxon>unclassified sequences</taxon>
        <taxon>metagenomes</taxon>
        <taxon>ecological metagenomes</taxon>
    </lineage>
</organism>
<gene>
    <name evidence="1" type="ORF">S01H1_60474</name>
</gene>
<comment type="caution">
    <text evidence="1">The sequence shown here is derived from an EMBL/GenBank/DDBJ whole genome shotgun (WGS) entry which is preliminary data.</text>
</comment>
<proteinExistence type="predicted"/>